<reference evidence="2 3" key="1">
    <citation type="submission" date="2023-07" db="EMBL/GenBank/DDBJ databases">
        <title>Description of novel actinomycetes strains, isolated from tidal flat sediment.</title>
        <authorList>
            <person name="Lu C."/>
        </authorList>
    </citation>
    <scope>NUCLEOTIDE SEQUENCE [LARGE SCALE GENOMIC DNA]</scope>
    <source>
        <strain evidence="2 3">SYSU T00b441</strain>
    </source>
</reference>
<protein>
    <submittedName>
        <fullName evidence="2">DUF4439 domain-containing protein</fullName>
    </submittedName>
</protein>
<dbReference type="SUPFAM" id="SSF47240">
    <property type="entry name" value="Ferritin-like"/>
    <property type="match status" value="1"/>
</dbReference>
<comment type="caution">
    <text evidence="2">The sequence shown here is derived from an EMBL/GenBank/DDBJ whole genome shotgun (WGS) entry which is preliminary data.</text>
</comment>
<dbReference type="InterPro" id="IPR012347">
    <property type="entry name" value="Ferritin-like"/>
</dbReference>
<dbReference type="Pfam" id="PF14530">
    <property type="entry name" value="DUF4439"/>
    <property type="match status" value="1"/>
</dbReference>
<gene>
    <name evidence="2" type="ORF">Q6348_09135</name>
</gene>
<evidence type="ECO:0000313" key="3">
    <source>
        <dbReference type="Proteomes" id="UP001232536"/>
    </source>
</evidence>
<feature type="domain" description="DUF4439" evidence="1">
    <location>
        <begin position="193"/>
        <end position="326"/>
    </location>
</feature>
<accession>A0ABT9D8Y1</accession>
<sequence length="329" mass="33224">MDARHTSPRTRARRTLVLVLAATLLGAPLAGCAALRVESGERTTPSAGALEQARQRQAVAARDIARAATDAARRAVDPVSTTLRAVSSASDRHLTELGGVWVPFPSDSAATGPGDEAQVSPADVVERLVAASASAEADAATAVDGRLARLLASIGVSRRLLAVHLASAAGLTTPDSRPAVGPDQVPAGLSAPALVPAIVSEDALGLAWEVEAARTDGSPRTAAAAIAADHRSRAQAWAEVAGLAGTADDPRRASYDLPAALLAVSSTAADRSAALERLETALGALWLDLASRTAPGARLPLLDAFALAAERAASLTGSVPDLPGMPDAG</sequence>
<dbReference type="InterPro" id="IPR009078">
    <property type="entry name" value="Ferritin-like_SF"/>
</dbReference>
<proteinExistence type="predicted"/>
<dbReference type="EMBL" id="JAUQYP010000001">
    <property type="protein sequence ID" value="MDO8107357.1"/>
    <property type="molecule type" value="Genomic_DNA"/>
</dbReference>
<organism evidence="2 3">
    <name type="scientific">Actinotalea lenta</name>
    <dbReference type="NCBI Taxonomy" id="3064654"/>
    <lineage>
        <taxon>Bacteria</taxon>
        <taxon>Bacillati</taxon>
        <taxon>Actinomycetota</taxon>
        <taxon>Actinomycetes</taxon>
        <taxon>Micrococcales</taxon>
        <taxon>Cellulomonadaceae</taxon>
        <taxon>Actinotalea</taxon>
    </lineage>
</organism>
<name>A0ABT9D8Y1_9CELL</name>
<dbReference type="RefSeq" id="WP_304600986.1">
    <property type="nucleotide sequence ID" value="NZ_JAUQYP010000001.1"/>
</dbReference>
<dbReference type="Proteomes" id="UP001232536">
    <property type="component" value="Unassembled WGS sequence"/>
</dbReference>
<evidence type="ECO:0000259" key="1">
    <source>
        <dbReference type="Pfam" id="PF14530"/>
    </source>
</evidence>
<dbReference type="Gene3D" id="1.20.1260.10">
    <property type="match status" value="1"/>
</dbReference>
<keyword evidence="3" id="KW-1185">Reference proteome</keyword>
<evidence type="ECO:0000313" key="2">
    <source>
        <dbReference type="EMBL" id="MDO8107357.1"/>
    </source>
</evidence>
<dbReference type="InterPro" id="IPR029447">
    <property type="entry name" value="DUF4439"/>
</dbReference>